<organism evidence="5 6">
    <name type="scientific">Oculimacula yallundae</name>
    <dbReference type="NCBI Taxonomy" id="86028"/>
    <lineage>
        <taxon>Eukaryota</taxon>
        <taxon>Fungi</taxon>
        <taxon>Dikarya</taxon>
        <taxon>Ascomycota</taxon>
        <taxon>Pezizomycotina</taxon>
        <taxon>Leotiomycetes</taxon>
        <taxon>Helotiales</taxon>
        <taxon>Ploettnerulaceae</taxon>
        <taxon>Oculimacula</taxon>
    </lineage>
</organism>
<dbReference type="InterPro" id="IPR056884">
    <property type="entry name" value="NPHP3-like_N"/>
</dbReference>
<dbReference type="InterPro" id="IPR036770">
    <property type="entry name" value="Ankyrin_rpt-contain_sf"/>
</dbReference>
<sequence>MANPNYAEGPMRQEQERLIEFLQPLRFADIQSSISRKIVPETGQWFFASSKVMQFLEGSSLSRSQTLVCFGMPGSGKTYLTAQLVEQVMMLRRRQSNTSIGLAYIYLDFRQPDQTPERILASIIYQLVLGVDAVPSALKQAFDRGVSRGRVSPDLYEVSGLLSQVVLLFEKVFVIIDALDELPELHREVVVMEILKVQERHGICFFATSRHIPGIIDMFEGFPTLFIRAAEEDIRCMVEYRLAQSGNRLGNLFQKKPGLRDQIANSIIREADGMFLYPRLRLDELDEITTERGVKNFLATSKTPLIQYTYELIMNEIMSGPKDDFELAKKALAWTTFAKRPLQAEELAIGLSIMPGQSRIEQDDLISLEGVLSTCKGLVEQNTVSGEILLVHFSVRTFLLENREKWLPEGETDIAQSCLTYLCFDAFSTGFCPSDVEFEMRLASNRLYDYASKYWGEHFPPGAVQSERDTLALLMNNNKVEAAVQAMQVSKEKMPDANYSQRFIRQMTGLHLAAHFGLTSAVHLLLQSGHDPIPKDAQNRTPLLIATKGDHEGIIKILATRDRITYRLLAQSSDKSLLKVLLRVAGQDIRDYRRRTPIHIAVVQNDIELINIAINAGVGINATDNDGSTAMMLVVRLPNPNKFSRGIIKKLLRKGADTTGVTYNDWIRIFSKPGKEGNIVELMETAGEKRVKLRTLLEVGRAISRPPLGNQRRLFIFKDSSDWPTGIPPNNPQLASSKLVHGETDAENAETISHWVLVDFWAIETIDTPSKAVSQDVIGVSWTTTPVSDNGKERWLLRDHFSTLPDGSIPGSGAAFVEGLILHLKRRWLKVCDGAEINLQKYRGKVLKANGGDLTLIGRLLTDAQKWIQLRSILKDQAISAKAFRERYSKHDYDDNAIDRLGDTIDLFSREVNDRITKLDEISQTLIEISFNLTSINEAVKSTSTNRIHIPSSYLYISEHGPHFPINLIRETALLTAQGVFGMNINVLTSNPQWWWYLVFAGITTTITLSVWLIFKRYKNLEYNVQKKFSWLVGDPDEEMGWGPYKAGKDA</sequence>
<evidence type="ECO:0000259" key="4">
    <source>
        <dbReference type="Pfam" id="PF24883"/>
    </source>
</evidence>
<dbReference type="PROSITE" id="PS50088">
    <property type="entry name" value="ANK_REPEAT"/>
    <property type="match status" value="2"/>
</dbReference>
<dbReference type="SUPFAM" id="SSF52540">
    <property type="entry name" value="P-loop containing nucleoside triphosphate hydrolases"/>
    <property type="match status" value="1"/>
</dbReference>
<dbReference type="PANTHER" id="PTHR10039">
    <property type="entry name" value="AMELOGENIN"/>
    <property type="match status" value="1"/>
</dbReference>
<dbReference type="PANTHER" id="PTHR10039:SF15">
    <property type="entry name" value="NACHT DOMAIN-CONTAINING PROTEIN"/>
    <property type="match status" value="1"/>
</dbReference>
<proteinExistence type="predicted"/>
<keyword evidence="2" id="KW-0040">ANK repeat</keyword>
<evidence type="ECO:0000313" key="6">
    <source>
        <dbReference type="Proteomes" id="UP001595075"/>
    </source>
</evidence>
<dbReference type="InterPro" id="IPR002110">
    <property type="entry name" value="Ankyrin_rpt"/>
</dbReference>
<dbReference type="SUPFAM" id="SSF48403">
    <property type="entry name" value="Ankyrin repeat"/>
    <property type="match status" value="1"/>
</dbReference>
<dbReference type="Gene3D" id="3.40.50.300">
    <property type="entry name" value="P-loop containing nucleotide triphosphate hydrolases"/>
    <property type="match status" value="1"/>
</dbReference>
<feature type="repeat" description="ANK" evidence="2">
    <location>
        <begin position="593"/>
        <end position="625"/>
    </location>
</feature>
<keyword evidence="3" id="KW-1133">Transmembrane helix</keyword>
<dbReference type="InterPro" id="IPR027417">
    <property type="entry name" value="P-loop_NTPase"/>
</dbReference>
<evidence type="ECO:0000256" key="2">
    <source>
        <dbReference type="PROSITE-ProRule" id="PRU00023"/>
    </source>
</evidence>
<keyword evidence="3" id="KW-0472">Membrane</keyword>
<dbReference type="SMART" id="SM00248">
    <property type="entry name" value="ANK"/>
    <property type="match status" value="4"/>
</dbReference>
<feature type="transmembrane region" description="Helical" evidence="3">
    <location>
        <begin position="994"/>
        <end position="1015"/>
    </location>
</feature>
<evidence type="ECO:0000256" key="1">
    <source>
        <dbReference type="ARBA" id="ARBA00022737"/>
    </source>
</evidence>
<keyword evidence="3" id="KW-0812">Transmembrane</keyword>
<keyword evidence="6" id="KW-1185">Reference proteome</keyword>
<evidence type="ECO:0000313" key="5">
    <source>
        <dbReference type="EMBL" id="KAL2069546.1"/>
    </source>
</evidence>
<accession>A0ABR4CJ82</accession>
<comment type="caution">
    <text evidence="5">The sequence shown here is derived from an EMBL/GenBank/DDBJ whole genome shotgun (WGS) entry which is preliminary data.</text>
</comment>
<dbReference type="Pfam" id="PF24883">
    <property type="entry name" value="NPHP3_N"/>
    <property type="match status" value="1"/>
</dbReference>
<evidence type="ECO:0000256" key="3">
    <source>
        <dbReference type="SAM" id="Phobius"/>
    </source>
</evidence>
<dbReference type="Pfam" id="PF12796">
    <property type="entry name" value="Ank_2"/>
    <property type="match status" value="2"/>
</dbReference>
<feature type="domain" description="Nephrocystin 3-like N-terminal" evidence="4">
    <location>
        <begin position="42"/>
        <end position="210"/>
    </location>
</feature>
<dbReference type="Proteomes" id="UP001595075">
    <property type="component" value="Unassembled WGS sequence"/>
</dbReference>
<name>A0ABR4CJ82_9HELO</name>
<dbReference type="EMBL" id="JAZHXI010000007">
    <property type="protein sequence ID" value="KAL2069546.1"/>
    <property type="molecule type" value="Genomic_DNA"/>
</dbReference>
<reference evidence="5 6" key="1">
    <citation type="journal article" date="2024" name="Commun. Biol.">
        <title>Comparative genomic analysis of thermophilic fungi reveals convergent evolutionary adaptations and gene losses.</title>
        <authorList>
            <person name="Steindorff A.S."/>
            <person name="Aguilar-Pontes M.V."/>
            <person name="Robinson A.J."/>
            <person name="Andreopoulos B."/>
            <person name="LaButti K."/>
            <person name="Kuo A."/>
            <person name="Mondo S."/>
            <person name="Riley R."/>
            <person name="Otillar R."/>
            <person name="Haridas S."/>
            <person name="Lipzen A."/>
            <person name="Grimwood J."/>
            <person name="Schmutz J."/>
            <person name="Clum A."/>
            <person name="Reid I.D."/>
            <person name="Moisan M.C."/>
            <person name="Butler G."/>
            <person name="Nguyen T.T.M."/>
            <person name="Dewar K."/>
            <person name="Conant G."/>
            <person name="Drula E."/>
            <person name="Henrissat B."/>
            <person name="Hansel C."/>
            <person name="Singer S."/>
            <person name="Hutchinson M.I."/>
            <person name="de Vries R.P."/>
            <person name="Natvig D.O."/>
            <person name="Powell A.J."/>
            <person name="Tsang A."/>
            <person name="Grigoriev I.V."/>
        </authorList>
    </citation>
    <scope>NUCLEOTIDE SEQUENCE [LARGE SCALE GENOMIC DNA]</scope>
    <source>
        <strain evidence="5 6">CBS 494.80</strain>
    </source>
</reference>
<dbReference type="Gene3D" id="1.25.40.20">
    <property type="entry name" value="Ankyrin repeat-containing domain"/>
    <property type="match status" value="1"/>
</dbReference>
<keyword evidence="1" id="KW-0677">Repeat</keyword>
<gene>
    <name evidence="5" type="ORF">VTL71DRAFT_14225</name>
</gene>
<protein>
    <recommendedName>
        <fullName evidence="4">Nephrocystin 3-like N-terminal domain-containing protein</fullName>
    </recommendedName>
</protein>
<dbReference type="PROSITE" id="PS50297">
    <property type="entry name" value="ANK_REP_REGION"/>
    <property type="match status" value="1"/>
</dbReference>
<feature type="repeat" description="ANK" evidence="2">
    <location>
        <begin position="505"/>
        <end position="537"/>
    </location>
</feature>